<dbReference type="Proteomes" id="UP000020561">
    <property type="component" value="Unassembled WGS sequence"/>
</dbReference>
<reference evidence="2 3" key="1">
    <citation type="submission" date="2013-12" db="EMBL/GenBank/DDBJ databases">
        <authorList>
            <person name="Brown-Elliot B."/>
            <person name="Wallace R."/>
            <person name="Lenaerts A."/>
            <person name="Ordway D."/>
            <person name="DeGroote M.A."/>
            <person name="Parker T."/>
            <person name="Sizemore C."/>
            <person name="Tallon L.J."/>
            <person name="Sadzewicz L.K."/>
            <person name="Sengamalay N."/>
            <person name="Fraser C.M."/>
            <person name="Hine E."/>
            <person name="Shefchek K.A."/>
            <person name="Das S.P."/>
            <person name="Tettelin H."/>
        </authorList>
    </citation>
    <scope>NUCLEOTIDE SEQUENCE [LARGE SCALE GENOMIC DNA]</scope>
    <source>
        <strain evidence="2 3">662</strain>
    </source>
</reference>
<gene>
    <name evidence="2" type="ORF">I545_0971</name>
</gene>
<feature type="region of interest" description="Disordered" evidence="1">
    <location>
        <begin position="44"/>
        <end position="68"/>
    </location>
</feature>
<evidence type="ECO:0000256" key="1">
    <source>
        <dbReference type="SAM" id="MobiDB-lite"/>
    </source>
</evidence>
<proteinExistence type="predicted"/>
<dbReference type="EMBL" id="JAOA01000001">
    <property type="protein sequence ID" value="EUA21521.1"/>
    <property type="molecule type" value="Genomic_DNA"/>
</dbReference>
<evidence type="ECO:0000313" key="2">
    <source>
        <dbReference type="EMBL" id="EUA21521.1"/>
    </source>
</evidence>
<protein>
    <submittedName>
        <fullName evidence="2">Uncharacterized protein</fullName>
    </submittedName>
</protein>
<sequence>MMSPAGRRYGVLDAMIFCQIPWGHVVLPDRVVFVGVERAGQPTMACPPTASARSRRSSSKYQGLSSEGRRGGRLLCTQLDTIAAGITASADLLCPMGKELVDQSVEWLNEADQAPNRCGRQTGYPATPALPASPTGCQSPRLAGELLCSG</sequence>
<evidence type="ECO:0000313" key="3">
    <source>
        <dbReference type="Proteomes" id="UP000020561"/>
    </source>
</evidence>
<comment type="caution">
    <text evidence="2">The sequence shown here is derived from an EMBL/GenBank/DDBJ whole genome shotgun (WGS) entry which is preliminary data.</text>
</comment>
<dbReference type="AlphaFoldDB" id="X7ZR43"/>
<dbReference type="PATRIC" id="fig|1299326.3.peg.936"/>
<organism evidence="2 3">
    <name type="scientific">Mycobacterium kansasii 662</name>
    <dbReference type="NCBI Taxonomy" id="1299326"/>
    <lineage>
        <taxon>Bacteria</taxon>
        <taxon>Bacillati</taxon>
        <taxon>Actinomycetota</taxon>
        <taxon>Actinomycetes</taxon>
        <taxon>Mycobacteriales</taxon>
        <taxon>Mycobacteriaceae</taxon>
        <taxon>Mycobacterium</taxon>
    </lineage>
</organism>
<name>X7ZR43_MYCKA</name>
<accession>X7ZR43</accession>